<comment type="pathway">
    <text evidence="1 9">Amino-acid biosynthesis; L-arginine biosynthesis; N(2)-acetyl-L-ornithine from L-glutamate: step 2/4.</text>
</comment>
<evidence type="ECO:0000259" key="10">
    <source>
        <dbReference type="Pfam" id="PF00696"/>
    </source>
</evidence>
<evidence type="ECO:0000256" key="5">
    <source>
        <dbReference type="ARBA" id="ARBA00022741"/>
    </source>
</evidence>
<keyword evidence="7 9" id="KW-0067">ATP-binding</keyword>
<dbReference type="FunFam" id="3.40.1160.10:FF:000004">
    <property type="entry name" value="Acetylglutamate kinase"/>
    <property type="match status" value="1"/>
</dbReference>
<dbReference type="InterPro" id="IPR001048">
    <property type="entry name" value="Asp/Glu/Uridylate_kinase"/>
</dbReference>
<feature type="site" description="Transition state stabilizer" evidence="9">
    <location>
        <position position="245"/>
    </location>
</feature>
<evidence type="ECO:0000256" key="6">
    <source>
        <dbReference type="ARBA" id="ARBA00022777"/>
    </source>
</evidence>
<organism evidence="11 12">
    <name type="scientific">Ethanoligenens harbinense (strain DSM 18485 / JCM 12961 / CGMCC 1.5033 / YUAN-3)</name>
    <dbReference type="NCBI Taxonomy" id="663278"/>
    <lineage>
        <taxon>Bacteria</taxon>
        <taxon>Bacillati</taxon>
        <taxon>Bacillota</taxon>
        <taxon>Clostridia</taxon>
        <taxon>Eubacteriales</taxon>
        <taxon>Oscillospiraceae</taxon>
        <taxon>Ethanoligenens</taxon>
    </lineage>
</organism>
<keyword evidence="4 9" id="KW-0808">Transferase</keyword>
<evidence type="ECO:0000256" key="2">
    <source>
        <dbReference type="ARBA" id="ARBA00022571"/>
    </source>
</evidence>
<evidence type="ECO:0000256" key="8">
    <source>
        <dbReference type="ARBA" id="ARBA00048141"/>
    </source>
</evidence>
<comment type="catalytic activity">
    <reaction evidence="8 9">
        <text>N-acetyl-L-glutamate + ATP = N-acetyl-L-glutamyl 5-phosphate + ADP</text>
        <dbReference type="Rhea" id="RHEA:14629"/>
        <dbReference type="ChEBI" id="CHEBI:30616"/>
        <dbReference type="ChEBI" id="CHEBI:44337"/>
        <dbReference type="ChEBI" id="CHEBI:57936"/>
        <dbReference type="ChEBI" id="CHEBI:456216"/>
        <dbReference type="EC" id="2.7.2.8"/>
    </reaction>
</comment>
<keyword evidence="6 9" id="KW-0418">Kinase</keyword>
<dbReference type="GO" id="GO:0005737">
    <property type="term" value="C:cytoplasm"/>
    <property type="evidence" value="ECO:0007669"/>
    <property type="project" value="UniProtKB-SubCell"/>
</dbReference>
<comment type="function">
    <text evidence="9">Catalyzes the ATP-dependent phosphorylation of N-acetyl-L-glutamate.</text>
</comment>
<evidence type="ECO:0000256" key="4">
    <source>
        <dbReference type="ARBA" id="ARBA00022679"/>
    </source>
</evidence>
<accession>E6U654</accession>
<evidence type="ECO:0000256" key="9">
    <source>
        <dbReference type="HAMAP-Rule" id="MF_00082"/>
    </source>
</evidence>
<keyword evidence="9" id="KW-0963">Cytoplasm</keyword>
<dbReference type="GO" id="GO:0042450">
    <property type="term" value="P:L-arginine biosynthetic process via ornithine"/>
    <property type="evidence" value="ECO:0007669"/>
    <property type="project" value="UniProtKB-UniRule"/>
</dbReference>
<dbReference type="STRING" id="663278.Ethha_0146"/>
<comment type="subcellular location">
    <subcellularLocation>
        <location evidence="9">Cytoplasm</location>
    </subcellularLocation>
</comment>
<dbReference type="InterPro" id="IPR004662">
    <property type="entry name" value="AcgluKinase_fam"/>
</dbReference>
<dbReference type="CDD" id="cd04250">
    <property type="entry name" value="AAK_NAGK-C"/>
    <property type="match status" value="1"/>
</dbReference>
<dbReference type="SUPFAM" id="SSF53633">
    <property type="entry name" value="Carbamate kinase-like"/>
    <property type="match status" value="1"/>
</dbReference>
<evidence type="ECO:0000313" key="11">
    <source>
        <dbReference type="EMBL" id="ADU25733.1"/>
    </source>
</evidence>
<dbReference type="KEGG" id="eha:Ethha_0146"/>
<feature type="binding site" evidence="9">
    <location>
        <position position="87"/>
    </location>
    <ligand>
        <name>substrate</name>
    </ligand>
</feature>
<dbReference type="InterPro" id="IPR036393">
    <property type="entry name" value="AceGlu_kinase-like_sf"/>
</dbReference>
<evidence type="ECO:0000313" key="12">
    <source>
        <dbReference type="Proteomes" id="UP000001551"/>
    </source>
</evidence>
<name>E6U654_ETHHY</name>
<dbReference type="PIRSF" id="PIRSF000728">
    <property type="entry name" value="NAGK"/>
    <property type="match status" value="1"/>
</dbReference>
<dbReference type="EC" id="2.7.2.8" evidence="9"/>
<dbReference type="InterPro" id="IPR001057">
    <property type="entry name" value="Glu/AcGlu_kinase"/>
</dbReference>
<dbReference type="HOGENOM" id="CLU_053680_0_0_9"/>
<dbReference type="Gene3D" id="3.40.1160.10">
    <property type="entry name" value="Acetylglutamate kinase-like"/>
    <property type="match status" value="1"/>
</dbReference>
<dbReference type="eggNOG" id="COG0548">
    <property type="taxonomic scope" value="Bacteria"/>
</dbReference>
<dbReference type="PANTHER" id="PTHR23342">
    <property type="entry name" value="N-ACETYLGLUTAMATE SYNTHASE"/>
    <property type="match status" value="1"/>
</dbReference>
<dbReference type="Pfam" id="PF00696">
    <property type="entry name" value="AA_kinase"/>
    <property type="match status" value="1"/>
</dbReference>
<sequence>MGISENETAQVLVHALPYIQQYNNKTIVVKYGGNAMVSGELKDAVMTDLVLLSLVGIRVVLVHGGGPEITDMLKKVGKESRFVGGLRYTDRETMDIVQMVLGGKVNKDLVLSLQHKGGRALGLCGLDGGMIEAERMFADGTDLGQVGQVTNVDVTPINDALEHGYIPVVATMGAGRDGKVYNINADTAAARIAAALGAEKLILLTDIRGLLRDKNDENTLIPVVNVSEVPNLIRQGIISGGMIPKIDCCVEAVRRGVNRAHIIDGRRPHSILVEMFSDGGIGTMFL</sequence>
<evidence type="ECO:0000256" key="7">
    <source>
        <dbReference type="ARBA" id="ARBA00022840"/>
    </source>
</evidence>
<feature type="binding site" evidence="9">
    <location>
        <begin position="65"/>
        <end position="66"/>
    </location>
    <ligand>
        <name>substrate</name>
    </ligand>
</feature>
<feature type="domain" description="Aspartate/glutamate/uridylate kinase" evidence="10">
    <location>
        <begin position="25"/>
        <end position="264"/>
    </location>
</feature>
<dbReference type="GO" id="GO:0005524">
    <property type="term" value="F:ATP binding"/>
    <property type="evidence" value="ECO:0007669"/>
    <property type="project" value="UniProtKB-UniRule"/>
</dbReference>
<dbReference type="UniPathway" id="UPA00068">
    <property type="reaction ID" value="UER00107"/>
</dbReference>
<dbReference type="NCBIfam" id="TIGR00761">
    <property type="entry name" value="argB"/>
    <property type="match status" value="1"/>
</dbReference>
<protein>
    <recommendedName>
        <fullName evidence="9">Acetylglutamate kinase</fullName>
        <ecNumber evidence="9">2.7.2.8</ecNumber>
    </recommendedName>
    <alternativeName>
        <fullName evidence="9">N-acetyl-L-glutamate 5-phosphotransferase</fullName>
    </alternativeName>
    <alternativeName>
        <fullName evidence="9">NAG kinase</fullName>
        <shortName evidence="9">NAGK</shortName>
    </alternativeName>
</protein>
<keyword evidence="3 9" id="KW-0028">Amino-acid biosynthesis</keyword>
<dbReference type="AlphaFoldDB" id="E6U654"/>
<dbReference type="RefSeq" id="WP_013484114.1">
    <property type="nucleotide sequence ID" value="NC_014828.1"/>
</dbReference>
<feature type="binding site" evidence="9">
    <location>
        <position position="182"/>
    </location>
    <ligand>
        <name>substrate</name>
    </ligand>
</feature>
<comment type="similarity">
    <text evidence="9">Belongs to the acetylglutamate kinase family. ArgB subfamily.</text>
</comment>
<dbReference type="EMBL" id="CP002400">
    <property type="protein sequence ID" value="ADU25733.1"/>
    <property type="molecule type" value="Genomic_DNA"/>
</dbReference>
<dbReference type="PANTHER" id="PTHR23342:SF0">
    <property type="entry name" value="N-ACETYLGLUTAMATE SYNTHASE, MITOCHONDRIAL"/>
    <property type="match status" value="1"/>
</dbReference>
<dbReference type="InterPro" id="IPR037528">
    <property type="entry name" value="ArgB"/>
</dbReference>
<dbReference type="HAMAP" id="MF_00082">
    <property type="entry name" value="ArgB"/>
    <property type="match status" value="1"/>
</dbReference>
<keyword evidence="2 9" id="KW-0055">Arginine biosynthesis</keyword>
<dbReference type="InterPro" id="IPR041727">
    <property type="entry name" value="NAGK-C"/>
</dbReference>
<keyword evidence="5 9" id="KW-0547">Nucleotide-binding</keyword>
<reference evidence="11 12" key="1">
    <citation type="submission" date="2010-12" db="EMBL/GenBank/DDBJ databases">
        <title>Complete sequence of Ethanoligenens harbinense YUAN-3.</title>
        <authorList>
            <person name="Lucas S."/>
            <person name="Copeland A."/>
            <person name="Lapidus A."/>
            <person name="Cheng J.-F."/>
            <person name="Bruce D."/>
            <person name="Goodwin L."/>
            <person name="Pitluck S."/>
            <person name="Chertkov O."/>
            <person name="Misra M."/>
            <person name="Detter J.C."/>
            <person name="Han C."/>
            <person name="Tapia R."/>
            <person name="Land M."/>
            <person name="Hauser L."/>
            <person name="Jeffries C."/>
            <person name="Kyrpides N."/>
            <person name="Ivanova N."/>
            <person name="Mikhailova N."/>
            <person name="Wang A."/>
            <person name="Mouttaki H."/>
            <person name="He Z."/>
            <person name="Zhou J."/>
            <person name="Hemme C.L."/>
            <person name="Woyke T."/>
        </authorList>
    </citation>
    <scope>NUCLEOTIDE SEQUENCE [LARGE SCALE GENOMIC DNA]</scope>
    <source>
        <strain evidence="12">DSM 18485 / JCM 12961 / CGMCC 1.5033 / YUAN-3</strain>
    </source>
</reference>
<dbReference type="PRINTS" id="PR00474">
    <property type="entry name" value="GLU5KINASE"/>
</dbReference>
<gene>
    <name evidence="9" type="primary">argB</name>
    <name evidence="11" type="ordered locus">Ethha_0146</name>
</gene>
<keyword evidence="12" id="KW-1185">Reference proteome</keyword>
<evidence type="ECO:0000256" key="1">
    <source>
        <dbReference type="ARBA" id="ARBA00004828"/>
    </source>
</evidence>
<evidence type="ECO:0000256" key="3">
    <source>
        <dbReference type="ARBA" id="ARBA00022605"/>
    </source>
</evidence>
<feature type="site" description="Transition state stabilizer" evidence="9">
    <location>
        <position position="30"/>
    </location>
</feature>
<dbReference type="GO" id="GO:0003991">
    <property type="term" value="F:acetylglutamate kinase activity"/>
    <property type="evidence" value="ECO:0007669"/>
    <property type="project" value="UniProtKB-UniRule"/>
</dbReference>
<proteinExistence type="inferred from homology"/>
<dbReference type="Proteomes" id="UP000001551">
    <property type="component" value="Chromosome"/>
</dbReference>